<reference evidence="1" key="1">
    <citation type="journal article" date="2016" name="Sci. Rep.">
        <title>Triclosan Resistome from Metagenome Reveals Diverse Enoyl Acyl Carrier Protein Reductases and Selective Enrichment of Triclosan Resistance Genes.</title>
        <authorList>
            <person name="Khan R."/>
            <person name="Kong H.G."/>
            <person name="Jung Y.H."/>
            <person name="Choi J."/>
            <person name="Baek K.Y."/>
            <person name="Hwang E.C."/>
            <person name="Lee S.W."/>
        </authorList>
    </citation>
    <scope>NUCLEOTIDE SEQUENCE</scope>
</reference>
<dbReference type="AlphaFoldDB" id="A0A1C9U548"/>
<organism evidence="1">
    <name type="scientific">uncultured bacterium pBF1</name>
    <dbReference type="NCBI Taxonomy" id="1781162"/>
    <lineage>
        <taxon>Bacteria</taxon>
        <taxon>environmental samples</taxon>
    </lineage>
</organism>
<accession>A0A1C9U548</accession>
<protein>
    <submittedName>
        <fullName evidence="1">Uncharacterized protein</fullName>
    </submittedName>
</protein>
<name>A0A1C9U548_9BACT</name>
<sequence>MVIFKKAIYILTGKNTLIVSEFDGYCEIFLDSRSHLESGNE</sequence>
<proteinExistence type="predicted"/>
<evidence type="ECO:0000313" key="1">
    <source>
        <dbReference type="EMBL" id="AOR51267.1"/>
    </source>
</evidence>
<dbReference type="EMBL" id="KT982367">
    <property type="protein sequence ID" value="AOR51267.1"/>
    <property type="molecule type" value="Genomic_DNA"/>
</dbReference>